<evidence type="ECO:0000256" key="1">
    <source>
        <dbReference type="PROSITE-ProRule" id="PRU00703"/>
    </source>
</evidence>
<dbReference type="InterPro" id="IPR011033">
    <property type="entry name" value="PRC_barrel-like_sf"/>
</dbReference>
<dbReference type="SUPFAM" id="SSF54631">
    <property type="entry name" value="CBS-domain pair"/>
    <property type="match status" value="1"/>
</dbReference>
<dbReference type="SMART" id="SM00116">
    <property type="entry name" value="CBS"/>
    <property type="match status" value="1"/>
</dbReference>
<gene>
    <name evidence="4" type="ORF">IBG24_08780</name>
</gene>
<dbReference type="Gene3D" id="1.25.60.10">
    <property type="entry name" value="MgtE N-terminal domain-like"/>
    <property type="match status" value="1"/>
</dbReference>
<dbReference type="InterPro" id="IPR038076">
    <property type="entry name" value="MgtE_N_sf"/>
</dbReference>
<dbReference type="InterPro" id="IPR006669">
    <property type="entry name" value="MgtE_transporter"/>
</dbReference>
<dbReference type="Pfam" id="PF03448">
    <property type="entry name" value="MgtE_N"/>
    <property type="match status" value="1"/>
</dbReference>
<evidence type="ECO:0000313" key="4">
    <source>
        <dbReference type="EMBL" id="MBC9226409.1"/>
    </source>
</evidence>
<dbReference type="InterPro" id="IPR006668">
    <property type="entry name" value="Mg_transptr_MgtE_intracell_dom"/>
</dbReference>
<keyword evidence="1" id="KW-0129">CBS domain</keyword>
<reference evidence="4" key="1">
    <citation type="submission" date="2020-09" db="EMBL/GenBank/DDBJ databases">
        <title>Novel species in genus Aeromicrobium.</title>
        <authorList>
            <person name="Zhang G."/>
        </authorList>
    </citation>
    <scope>NUCLEOTIDE SEQUENCE</scope>
    <source>
        <strain evidence="4">Zg-636</strain>
    </source>
</reference>
<dbReference type="SUPFAM" id="SSF158791">
    <property type="entry name" value="MgtE N-terminal domain-like"/>
    <property type="match status" value="1"/>
</dbReference>
<dbReference type="InterPro" id="IPR027275">
    <property type="entry name" value="PRC-brl_dom"/>
</dbReference>
<dbReference type="Pfam" id="PF00571">
    <property type="entry name" value="CBS"/>
    <property type="match status" value="2"/>
</dbReference>
<dbReference type="Pfam" id="PF05239">
    <property type="entry name" value="PRC"/>
    <property type="match status" value="1"/>
</dbReference>
<dbReference type="Pfam" id="PF26205">
    <property type="entry name" value="SH3_actinomycetes"/>
    <property type="match status" value="1"/>
</dbReference>
<feature type="region of interest" description="Disordered" evidence="2">
    <location>
        <begin position="1"/>
        <end position="44"/>
    </location>
</feature>
<dbReference type="CDD" id="cd04606">
    <property type="entry name" value="CBS_pair_Mg_transporter"/>
    <property type="match status" value="1"/>
</dbReference>
<comment type="caution">
    <text evidence="4">The sequence shown here is derived from an EMBL/GenBank/DDBJ whole genome shotgun (WGS) entry which is preliminary data.</text>
</comment>
<dbReference type="AlphaFoldDB" id="A0A8I0EUJ8"/>
<dbReference type="Proteomes" id="UP000620591">
    <property type="component" value="Unassembled WGS sequence"/>
</dbReference>
<accession>A0A8I0EUJ8</accession>
<dbReference type="GO" id="GO:0016020">
    <property type="term" value="C:membrane"/>
    <property type="evidence" value="ECO:0007669"/>
    <property type="project" value="InterPro"/>
</dbReference>
<evidence type="ECO:0000256" key="2">
    <source>
        <dbReference type="SAM" id="MobiDB-lite"/>
    </source>
</evidence>
<dbReference type="Gene3D" id="3.10.580.10">
    <property type="entry name" value="CBS-domain"/>
    <property type="match status" value="1"/>
</dbReference>
<dbReference type="PROSITE" id="PS51371">
    <property type="entry name" value="CBS"/>
    <property type="match status" value="1"/>
</dbReference>
<dbReference type="InterPro" id="IPR058838">
    <property type="entry name" value="SH3_actinomycetes"/>
</dbReference>
<dbReference type="PANTHER" id="PTHR43773">
    <property type="entry name" value="MAGNESIUM TRANSPORTER MGTE"/>
    <property type="match status" value="1"/>
</dbReference>
<dbReference type="PANTHER" id="PTHR43773:SF1">
    <property type="entry name" value="MAGNESIUM TRANSPORTER MGTE"/>
    <property type="match status" value="1"/>
</dbReference>
<dbReference type="SMART" id="SM00924">
    <property type="entry name" value="MgtE_N"/>
    <property type="match status" value="1"/>
</dbReference>
<dbReference type="InterPro" id="IPR000644">
    <property type="entry name" value="CBS_dom"/>
</dbReference>
<sequence>MAARTRFTASVSHPSRPSRAPRPGPVRPVPSPESPSTGSLEPVTSQPTRIFVSRLVGQAVFDPVGDQVGKLRDVVVAVRSATQRPRVLGLVIEVLGRRRVFLPITRVTSMDSGQIITTGVLNLRRFQQRATETLAVHELFDRQVTLADGTAATLYDLAIEQDPRRDWYVSTVAVAEHHKRFGRRGTSHVLEWDEVHGLASETAAQGATNLLATMDEMRPADIANALRDLPPKRRMEIVREFGDERLADVLEEMPEALQIEVLGILDPSRGADVLGEMDPDDAADLLGELPAQTAEELLELMEPEDAEDVRRLLSYEERTAGGMMTTEPVVIDPSATIADALALIREPELSPALASMVYVCRPPLETPTGRFLGGAHFQALLREPPSTLVSQVIDNDIDWPRPDASLAEVAGLLAAYNMVALPVVDENQHLLGVVTIDDVLDHLLPKGWRENG</sequence>
<feature type="compositionally biased region" description="Pro residues" evidence="2">
    <location>
        <begin position="20"/>
        <end position="33"/>
    </location>
</feature>
<dbReference type="InterPro" id="IPR046342">
    <property type="entry name" value="CBS_dom_sf"/>
</dbReference>
<protein>
    <submittedName>
        <fullName evidence="4">Magnesium transporter</fullName>
    </submittedName>
</protein>
<feature type="domain" description="CBS" evidence="3">
    <location>
        <begin position="393"/>
        <end position="450"/>
    </location>
</feature>
<proteinExistence type="predicted"/>
<name>A0A8I0EUJ8_9ACTN</name>
<dbReference type="EMBL" id="JACTVM010000002">
    <property type="protein sequence ID" value="MBC9226409.1"/>
    <property type="molecule type" value="Genomic_DNA"/>
</dbReference>
<dbReference type="GO" id="GO:0015095">
    <property type="term" value="F:magnesium ion transmembrane transporter activity"/>
    <property type="evidence" value="ECO:0007669"/>
    <property type="project" value="InterPro"/>
</dbReference>
<dbReference type="SUPFAM" id="SSF50346">
    <property type="entry name" value="PRC-barrel domain"/>
    <property type="match status" value="1"/>
</dbReference>
<evidence type="ECO:0000259" key="3">
    <source>
        <dbReference type="PROSITE" id="PS51371"/>
    </source>
</evidence>
<organism evidence="4 5">
    <name type="scientific">Aeromicrobium senzhongii</name>
    <dbReference type="NCBI Taxonomy" id="2663859"/>
    <lineage>
        <taxon>Bacteria</taxon>
        <taxon>Bacillati</taxon>
        <taxon>Actinomycetota</taxon>
        <taxon>Actinomycetes</taxon>
        <taxon>Propionibacteriales</taxon>
        <taxon>Nocardioidaceae</taxon>
        <taxon>Aeromicrobium</taxon>
    </lineage>
</organism>
<evidence type="ECO:0000313" key="5">
    <source>
        <dbReference type="Proteomes" id="UP000620591"/>
    </source>
</evidence>